<dbReference type="Proteomes" id="UP001221142">
    <property type="component" value="Unassembled WGS sequence"/>
</dbReference>
<evidence type="ECO:0000259" key="3">
    <source>
        <dbReference type="Pfam" id="PF00155"/>
    </source>
</evidence>
<dbReference type="GO" id="GO:0030170">
    <property type="term" value="F:pyridoxal phosphate binding"/>
    <property type="evidence" value="ECO:0007669"/>
    <property type="project" value="InterPro"/>
</dbReference>
<dbReference type="PANTHER" id="PTHR43795:SF39">
    <property type="entry name" value="AMINOTRANSFERASE CLASS I_CLASSII DOMAIN-CONTAINING PROTEIN"/>
    <property type="match status" value="1"/>
</dbReference>
<feature type="domain" description="Aminotransferase class I/classII large" evidence="3">
    <location>
        <begin position="40"/>
        <end position="401"/>
    </location>
</feature>
<sequence length="512" mass="56341">MSPLPPLSNRAVKRLGFPPPHAYAPPPGPFHDPELYPDSCINLSIAENSLLSPRLIEHFSRPITTLRTQHLRYRATLIKSTLPTVEDLLPQYINDHIHPRVPVTRDNSVAGPGIGAVLAQAVWALAGEGEGVLMSAPFYDDYVRDIMHPALAVLMLAEIPADVDSLSTDALPYLERKILESERLGIKIRVMLIPNPHNPIPQIVPSETIKGYALLAQKYNIHLIVDEVYGLSTYRDSAYPPAANEPFESVLTYDLAAMGVDPERVHVLTSPTKDFGASGLKLGLFISPANPQLINLIRPLFLATPISSVSDLLFARVLQDRPFVERFLEDNRRMVKEAYEFAAGWLTFHGLEFTRANAGVYVVVDFAPFLDRIAPAHLAPLERLDIAVAAIIREGVFIKPTNLMADPVQTRFRLIFTQARPIMIQALRRLEKAFKVPEAPLDETLPEIDVDVESYSDVDSEESSGVSASATAYTSDSESSVDSGERGRSLVKKSVVVPVNELAAAVEANAVL</sequence>
<evidence type="ECO:0000256" key="2">
    <source>
        <dbReference type="SAM" id="MobiDB-lite"/>
    </source>
</evidence>
<accession>A0AAD7C6S9</accession>
<dbReference type="CDD" id="cd00609">
    <property type="entry name" value="AAT_like"/>
    <property type="match status" value="1"/>
</dbReference>
<dbReference type="InterPro" id="IPR004839">
    <property type="entry name" value="Aminotransferase_I/II_large"/>
</dbReference>
<comment type="caution">
    <text evidence="4">The sequence shown here is derived from an EMBL/GenBank/DDBJ whole genome shotgun (WGS) entry which is preliminary data.</text>
</comment>
<dbReference type="Pfam" id="PF00155">
    <property type="entry name" value="Aminotran_1_2"/>
    <property type="match status" value="1"/>
</dbReference>
<name>A0AAD7C6S9_9AGAR</name>
<dbReference type="AlphaFoldDB" id="A0AAD7C6S9"/>
<gene>
    <name evidence="4" type="ORF">FB45DRAFT_899351</name>
</gene>
<dbReference type="SUPFAM" id="SSF53383">
    <property type="entry name" value="PLP-dependent transferases"/>
    <property type="match status" value="1"/>
</dbReference>
<dbReference type="Gene3D" id="3.90.1150.10">
    <property type="entry name" value="Aspartate Aminotransferase, domain 1"/>
    <property type="match status" value="1"/>
</dbReference>
<dbReference type="PANTHER" id="PTHR43795">
    <property type="entry name" value="BIFUNCTIONAL ASPARTATE AMINOTRANSFERASE AND GLUTAMATE/ASPARTATE-PREPHENATE AMINOTRANSFERASE-RELATED"/>
    <property type="match status" value="1"/>
</dbReference>
<proteinExistence type="predicted"/>
<feature type="compositionally biased region" description="Polar residues" evidence="2">
    <location>
        <begin position="470"/>
        <end position="482"/>
    </location>
</feature>
<dbReference type="InterPro" id="IPR050478">
    <property type="entry name" value="Ethylene_sulfur-biosynth"/>
</dbReference>
<keyword evidence="5" id="KW-1185">Reference proteome</keyword>
<dbReference type="InterPro" id="IPR015422">
    <property type="entry name" value="PyrdxlP-dep_Trfase_small"/>
</dbReference>
<dbReference type="PRINTS" id="PR00753">
    <property type="entry name" value="ACCSYNTHASE"/>
</dbReference>
<dbReference type="GO" id="GO:0008483">
    <property type="term" value="F:transaminase activity"/>
    <property type="evidence" value="ECO:0007669"/>
    <property type="project" value="TreeGrafter"/>
</dbReference>
<dbReference type="InterPro" id="IPR015424">
    <property type="entry name" value="PyrdxlP-dep_Trfase"/>
</dbReference>
<feature type="region of interest" description="Disordered" evidence="2">
    <location>
        <begin position="456"/>
        <end position="485"/>
    </location>
</feature>
<keyword evidence="1" id="KW-0663">Pyridoxal phosphate</keyword>
<keyword evidence="4" id="KW-0808">Transferase</keyword>
<organism evidence="4 5">
    <name type="scientific">Roridomyces roridus</name>
    <dbReference type="NCBI Taxonomy" id="1738132"/>
    <lineage>
        <taxon>Eukaryota</taxon>
        <taxon>Fungi</taxon>
        <taxon>Dikarya</taxon>
        <taxon>Basidiomycota</taxon>
        <taxon>Agaricomycotina</taxon>
        <taxon>Agaricomycetes</taxon>
        <taxon>Agaricomycetidae</taxon>
        <taxon>Agaricales</taxon>
        <taxon>Marasmiineae</taxon>
        <taxon>Mycenaceae</taxon>
        <taxon>Roridomyces</taxon>
    </lineage>
</organism>
<dbReference type="Gene3D" id="3.40.640.10">
    <property type="entry name" value="Type I PLP-dependent aspartate aminotransferase-like (Major domain)"/>
    <property type="match status" value="1"/>
</dbReference>
<dbReference type="EMBL" id="JARKIF010000004">
    <property type="protein sequence ID" value="KAJ7641054.1"/>
    <property type="molecule type" value="Genomic_DNA"/>
</dbReference>
<evidence type="ECO:0000313" key="4">
    <source>
        <dbReference type="EMBL" id="KAJ7641054.1"/>
    </source>
</evidence>
<evidence type="ECO:0000256" key="1">
    <source>
        <dbReference type="ARBA" id="ARBA00022898"/>
    </source>
</evidence>
<dbReference type="GO" id="GO:0006520">
    <property type="term" value="P:amino acid metabolic process"/>
    <property type="evidence" value="ECO:0007669"/>
    <property type="project" value="TreeGrafter"/>
</dbReference>
<dbReference type="InterPro" id="IPR015421">
    <property type="entry name" value="PyrdxlP-dep_Trfase_major"/>
</dbReference>
<evidence type="ECO:0000313" key="5">
    <source>
        <dbReference type="Proteomes" id="UP001221142"/>
    </source>
</evidence>
<protein>
    <submittedName>
        <fullName evidence="4">PLP-dependent transferase</fullName>
    </submittedName>
</protein>
<reference evidence="4" key="1">
    <citation type="submission" date="2023-03" db="EMBL/GenBank/DDBJ databases">
        <title>Massive genome expansion in bonnet fungi (Mycena s.s.) driven by repeated elements and novel gene families across ecological guilds.</title>
        <authorList>
            <consortium name="Lawrence Berkeley National Laboratory"/>
            <person name="Harder C.B."/>
            <person name="Miyauchi S."/>
            <person name="Viragh M."/>
            <person name="Kuo A."/>
            <person name="Thoen E."/>
            <person name="Andreopoulos B."/>
            <person name="Lu D."/>
            <person name="Skrede I."/>
            <person name="Drula E."/>
            <person name="Henrissat B."/>
            <person name="Morin E."/>
            <person name="Kohler A."/>
            <person name="Barry K."/>
            <person name="LaButti K."/>
            <person name="Morin E."/>
            <person name="Salamov A."/>
            <person name="Lipzen A."/>
            <person name="Mereny Z."/>
            <person name="Hegedus B."/>
            <person name="Baldrian P."/>
            <person name="Stursova M."/>
            <person name="Weitz H."/>
            <person name="Taylor A."/>
            <person name="Grigoriev I.V."/>
            <person name="Nagy L.G."/>
            <person name="Martin F."/>
            <person name="Kauserud H."/>
        </authorList>
    </citation>
    <scope>NUCLEOTIDE SEQUENCE</scope>
    <source>
        <strain evidence="4">9284</strain>
    </source>
</reference>